<dbReference type="Pfam" id="PF04055">
    <property type="entry name" value="Radical_SAM"/>
    <property type="match status" value="1"/>
</dbReference>
<keyword evidence="2" id="KW-0949">S-adenosyl-L-methionine</keyword>
<keyword evidence="3" id="KW-0479">Metal-binding</keyword>
<dbReference type="SFLD" id="SFLDG01384">
    <property type="entry name" value="thioether_bond_formation_requi"/>
    <property type="match status" value="1"/>
</dbReference>
<dbReference type="SFLD" id="SFLDG01072">
    <property type="entry name" value="dehydrogenase_like"/>
    <property type="match status" value="1"/>
</dbReference>
<dbReference type="GO" id="GO:0016491">
    <property type="term" value="F:oxidoreductase activity"/>
    <property type="evidence" value="ECO:0007669"/>
    <property type="project" value="InterPro"/>
</dbReference>
<dbReference type="SFLD" id="SFLDS00029">
    <property type="entry name" value="Radical_SAM"/>
    <property type="match status" value="1"/>
</dbReference>
<dbReference type="InterPro" id="IPR013785">
    <property type="entry name" value="Aldolase_TIM"/>
</dbReference>
<evidence type="ECO:0000256" key="6">
    <source>
        <dbReference type="ARBA" id="ARBA00023601"/>
    </source>
</evidence>
<gene>
    <name evidence="8" type="primary">cbpB</name>
    <name evidence="8" type="ORF">ENL07_02320</name>
</gene>
<organism evidence="8">
    <name type="scientific">Chlorobaculum parvum</name>
    <dbReference type="NCBI Taxonomy" id="274539"/>
    <lineage>
        <taxon>Bacteria</taxon>
        <taxon>Pseudomonadati</taxon>
        <taxon>Chlorobiota</taxon>
        <taxon>Chlorobiia</taxon>
        <taxon>Chlorobiales</taxon>
        <taxon>Chlorobiaceae</taxon>
        <taxon>Chlorobaculum</taxon>
    </lineage>
</organism>
<dbReference type="GO" id="GO:0051536">
    <property type="term" value="F:iron-sulfur cluster binding"/>
    <property type="evidence" value="ECO:0007669"/>
    <property type="project" value="UniProtKB-KW"/>
</dbReference>
<dbReference type="InterPro" id="IPR023867">
    <property type="entry name" value="Sulphatase_maturase_rSAM"/>
</dbReference>
<dbReference type="EMBL" id="DRSQ01000053">
    <property type="protein sequence ID" value="HHE31486.1"/>
    <property type="molecule type" value="Genomic_DNA"/>
</dbReference>
<dbReference type="InterPro" id="IPR026423">
    <property type="entry name" value="rSAM_cobopep"/>
</dbReference>
<dbReference type="Pfam" id="PF13186">
    <property type="entry name" value="SPASM"/>
    <property type="match status" value="1"/>
</dbReference>
<protein>
    <submittedName>
        <fullName evidence="8">Peptide-modifying radical SAM enzyme CbpB</fullName>
    </submittedName>
</protein>
<dbReference type="InterPro" id="IPR023885">
    <property type="entry name" value="4Fe4S-binding_SPASM_dom"/>
</dbReference>
<dbReference type="NCBIfam" id="TIGR04163">
    <property type="entry name" value="rSAM_cobopep"/>
    <property type="match status" value="1"/>
</dbReference>
<feature type="domain" description="Radical SAM core" evidence="7">
    <location>
        <begin position="85"/>
        <end position="311"/>
    </location>
</feature>
<evidence type="ECO:0000256" key="1">
    <source>
        <dbReference type="ARBA" id="ARBA00001966"/>
    </source>
</evidence>
<evidence type="ECO:0000256" key="5">
    <source>
        <dbReference type="ARBA" id="ARBA00023014"/>
    </source>
</evidence>
<reference evidence="8" key="1">
    <citation type="journal article" date="2020" name="mSystems">
        <title>Genome- and Community-Level Interaction Insights into Carbon Utilization and Element Cycling Functions of Hydrothermarchaeota in Hydrothermal Sediment.</title>
        <authorList>
            <person name="Zhou Z."/>
            <person name="Liu Y."/>
            <person name="Xu W."/>
            <person name="Pan J."/>
            <person name="Luo Z.H."/>
            <person name="Li M."/>
        </authorList>
    </citation>
    <scope>NUCLEOTIDE SEQUENCE [LARGE SCALE GENOMIC DNA]</scope>
    <source>
        <strain evidence="8">HyVt-633</strain>
    </source>
</reference>
<name>A0A7C5HQM5_9CHLB</name>
<proteinExistence type="inferred from homology"/>
<sequence>MRGNVTGKQASSRGLWVNSGNGISLLPIDIGHDDYMAVVSPDTAFWALVGKHELAEVFSSSHPLCQEYRQKAAEFGSEMTALRCSLKPSAVYVNPTERCNLDCSYCYIPGEMRRDGVDMPAGELIDALERMLDYFRRHVPEGFRPEVIFHGSEPLMNRKAVFAAIEHFGDAFRFGVQTNGTLLDREAAEFLMSRGVGIGLSLDGHQAALAARTRKSWSGEGVYDSVLQAMGLLRGYESYSVICTVTKQNMQSLVEIVEFFHAAEVPVCMLNPVRCTQPGGEAEKPDDEVMSGYYLQALERTHELYHETGRKMVVANFANIMLSILAPTARKLMCDISPCGGGRCFVALSAKGDIFPCSEFVGLEEFNGGNVFCNDIDDILSKPSFKLVTERRAEEIDPCRSCAIRHFCGSPCPAEAWSLHGTMRSPGAFCELYEEQVRYAMRKIADGVADDFLEEGWDKATETVLEVL</sequence>
<dbReference type="SFLD" id="SFLDG01386">
    <property type="entry name" value="main_SPASM_domain-containing"/>
    <property type="match status" value="1"/>
</dbReference>
<keyword evidence="4" id="KW-0408">Iron</keyword>
<dbReference type="Gene3D" id="3.20.20.70">
    <property type="entry name" value="Aldolase class I"/>
    <property type="match status" value="1"/>
</dbReference>
<evidence type="ECO:0000313" key="8">
    <source>
        <dbReference type="EMBL" id="HHE31486.1"/>
    </source>
</evidence>
<dbReference type="PROSITE" id="PS51918">
    <property type="entry name" value="RADICAL_SAM"/>
    <property type="match status" value="1"/>
</dbReference>
<evidence type="ECO:0000259" key="7">
    <source>
        <dbReference type="PROSITE" id="PS51918"/>
    </source>
</evidence>
<dbReference type="GO" id="GO:0046872">
    <property type="term" value="F:metal ion binding"/>
    <property type="evidence" value="ECO:0007669"/>
    <property type="project" value="UniProtKB-KW"/>
</dbReference>
<dbReference type="AlphaFoldDB" id="A0A7C5HQM5"/>
<evidence type="ECO:0000256" key="4">
    <source>
        <dbReference type="ARBA" id="ARBA00023004"/>
    </source>
</evidence>
<comment type="cofactor">
    <cofactor evidence="1">
        <name>[4Fe-4S] cluster</name>
        <dbReference type="ChEBI" id="CHEBI:49883"/>
    </cofactor>
</comment>
<dbReference type="PANTHER" id="PTHR43273">
    <property type="entry name" value="ANAEROBIC SULFATASE-MATURATING ENZYME HOMOLOG ASLB-RELATED"/>
    <property type="match status" value="1"/>
</dbReference>
<dbReference type="Proteomes" id="UP000886058">
    <property type="component" value="Unassembled WGS sequence"/>
</dbReference>
<dbReference type="CDD" id="cd01335">
    <property type="entry name" value="Radical_SAM"/>
    <property type="match status" value="1"/>
</dbReference>
<evidence type="ECO:0000256" key="2">
    <source>
        <dbReference type="ARBA" id="ARBA00022691"/>
    </source>
</evidence>
<dbReference type="PANTHER" id="PTHR43273:SF3">
    <property type="entry name" value="ANAEROBIC SULFATASE-MATURATING ENZYME HOMOLOG ASLB-RELATED"/>
    <property type="match status" value="1"/>
</dbReference>
<dbReference type="SUPFAM" id="SSF102114">
    <property type="entry name" value="Radical SAM enzymes"/>
    <property type="match status" value="1"/>
</dbReference>
<evidence type="ECO:0000256" key="3">
    <source>
        <dbReference type="ARBA" id="ARBA00022723"/>
    </source>
</evidence>
<dbReference type="NCBIfam" id="TIGR04085">
    <property type="entry name" value="rSAM_more_4Fe4S"/>
    <property type="match status" value="1"/>
</dbReference>
<accession>A0A7C5HQM5</accession>
<dbReference type="SFLD" id="SFLDG01067">
    <property type="entry name" value="SPASM/twitch_domain_containing"/>
    <property type="match status" value="1"/>
</dbReference>
<dbReference type="InterPro" id="IPR007197">
    <property type="entry name" value="rSAM"/>
</dbReference>
<comment type="similarity">
    <text evidence="6">Belongs to the radical SAM superfamily. Anaerobic sulfatase-maturating enzyme family.</text>
</comment>
<comment type="caution">
    <text evidence="8">The sequence shown here is derived from an EMBL/GenBank/DDBJ whole genome shotgun (WGS) entry which is preliminary data.</text>
</comment>
<keyword evidence="5" id="KW-0411">Iron-sulfur</keyword>
<dbReference type="InterPro" id="IPR058240">
    <property type="entry name" value="rSAM_sf"/>
</dbReference>